<dbReference type="EMBL" id="BOMQ01000063">
    <property type="protein sequence ID" value="GIE51967.1"/>
    <property type="molecule type" value="Genomic_DNA"/>
</dbReference>
<keyword evidence="1" id="KW-0805">Transcription regulation</keyword>
<protein>
    <submittedName>
        <fullName evidence="5">Anti-sigma factor</fullName>
    </submittedName>
</protein>
<dbReference type="InterPro" id="IPR041916">
    <property type="entry name" value="Anti_sigma_zinc_sf"/>
</dbReference>
<evidence type="ECO:0000256" key="1">
    <source>
        <dbReference type="ARBA" id="ARBA00023015"/>
    </source>
</evidence>
<gene>
    <name evidence="5" type="ORF">Ani05nite_55010</name>
</gene>
<keyword evidence="2" id="KW-0804">Transcription</keyword>
<evidence type="ECO:0000313" key="5">
    <source>
        <dbReference type="EMBL" id="GIE51967.1"/>
    </source>
</evidence>
<dbReference type="AlphaFoldDB" id="A0A919MPE4"/>
<evidence type="ECO:0000256" key="3">
    <source>
        <dbReference type="SAM" id="Phobius"/>
    </source>
</evidence>
<evidence type="ECO:0000259" key="4">
    <source>
        <dbReference type="Pfam" id="PF13490"/>
    </source>
</evidence>
<dbReference type="Proteomes" id="UP000647172">
    <property type="component" value="Unassembled WGS sequence"/>
</dbReference>
<evidence type="ECO:0000256" key="2">
    <source>
        <dbReference type="ARBA" id="ARBA00023163"/>
    </source>
</evidence>
<feature type="domain" description="Putative zinc-finger" evidence="4">
    <location>
        <begin position="11"/>
        <end position="37"/>
    </location>
</feature>
<keyword evidence="6" id="KW-1185">Reference proteome</keyword>
<evidence type="ECO:0000313" key="6">
    <source>
        <dbReference type="Proteomes" id="UP000647172"/>
    </source>
</evidence>
<sequence>MMRCDHEHDDGAYVLGALSPAERAAYERHLATCSFCREAVADIAVLPGLLGRLDPADFEKLLAPDLPPPRTRRNSMPDLVTAAQSTRRAERRRVRWRVLGSALAAACLALVVGIGAVFWMGRGGAPDPSVPGPTIAMTPANDRVQVNARLNLASAGGGTRINLVCFYNGDAQSEPYTIRLMAYGPDDESEQLGSWTAAPGKEVKMSGLTHFTAGTLSRLALVRTDDRTLLSYDVP</sequence>
<accession>A0A919MPE4</accession>
<keyword evidence="3" id="KW-1133">Transmembrane helix</keyword>
<comment type="caution">
    <text evidence="5">The sequence shown here is derived from an EMBL/GenBank/DDBJ whole genome shotgun (WGS) entry which is preliminary data.</text>
</comment>
<dbReference type="Pfam" id="PF13490">
    <property type="entry name" value="zf-HC2"/>
    <property type="match status" value="1"/>
</dbReference>
<feature type="transmembrane region" description="Helical" evidence="3">
    <location>
        <begin position="98"/>
        <end position="121"/>
    </location>
</feature>
<organism evidence="5 6">
    <name type="scientific">Actinoplanes nipponensis</name>
    <dbReference type="NCBI Taxonomy" id="135950"/>
    <lineage>
        <taxon>Bacteria</taxon>
        <taxon>Bacillati</taxon>
        <taxon>Actinomycetota</taxon>
        <taxon>Actinomycetes</taxon>
        <taxon>Micromonosporales</taxon>
        <taxon>Micromonosporaceae</taxon>
        <taxon>Actinoplanes</taxon>
    </lineage>
</organism>
<keyword evidence="3" id="KW-0812">Transmembrane</keyword>
<dbReference type="Gene3D" id="1.10.10.1320">
    <property type="entry name" value="Anti-sigma factor, zinc-finger domain"/>
    <property type="match status" value="1"/>
</dbReference>
<name>A0A919MPE4_9ACTN</name>
<reference evidence="5" key="1">
    <citation type="submission" date="2021-01" db="EMBL/GenBank/DDBJ databases">
        <title>Whole genome shotgun sequence of Actinoplanes nipponensis NBRC 14063.</title>
        <authorList>
            <person name="Komaki H."/>
            <person name="Tamura T."/>
        </authorList>
    </citation>
    <scope>NUCLEOTIDE SEQUENCE</scope>
    <source>
        <strain evidence="5">NBRC 14063</strain>
    </source>
</reference>
<dbReference type="RefSeq" id="WP_203772961.1">
    <property type="nucleotide sequence ID" value="NZ_BAAAYJ010000091.1"/>
</dbReference>
<keyword evidence="3" id="KW-0472">Membrane</keyword>
<dbReference type="InterPro" id="IPR027383">
    <property type="entry name" value="Znf_put"/>
</dbReference>
<proteinExistence type="predicted"/>